<dbReference type="GO" id="GO:0001072">
    <property type="term" value="F:transcription antitermination factor activity, RNA binding"/>
    <property type="evidence" value="ECO:0007669"/>
    <property type="project" value="TreeGrafter"/>
</dbReference>
<dbReference type="AlphaFoldDB" id="A0AA95MP94"/>
<protein>
    <recommendedName>
        <fullName evidence="1">Glycerol uptake operon antiterminator regulatory protein</fullName>
    </recommendedName>
</protein>
<organism evidence="2 3">
    <name type="scientific">Neobacillus novalis</name>
    <dbReference type="NCBI Taxonomy" id="220687"/>
    <lineage>
        <taxon>Bacteria</taxon>
        <taxon>Bacillati</taxon>
        <taxon>Bacillota</taxon>
        <taxon>Bacilli</taxon>
        <taxon>Bacillales</taxon>
        <taxon>Bacillaceae</taxon>
        <taxon>Neobacillus</taxon>
    </lineage>
</organism>
<sequence>MSFFGQKVLPAIRKIEDVEKMMTSNYEYMVILDLHVSRLKPIFQMAQANHKKLIIHMDLVHGLKSDEYSTEYICQEYKPFGLISTKGSVILKARQKGVKSIQRLFLLDTSSIEKSFALIERTQPDYIEVLPGIMPKIIKDIRNRTKREVFAGGLIDTIEEVEQAYEAGAVTITTSNKELWKYYHPEKKHTEI</sequence>
<dbReference type="GO" id="GO:0006071">
    <property type="term" value="P:glycerol metabolic process"/>
    <property type="evidence" value="ECO:0007669"/>
    <property type="project" value="UniProtKB-UniRule"/>
</dbReference>
<dbReference type="EMBL" id="CP126114">
    <property type="protein sequence ID" value="WHY86942.1"/>
    <property type="molecule type" value="Genomic_DNA"/>
</dbReference>
<dbReference type="InterPro" id="IPR013785">
    <property type="entry name" value="Aldolase_TIM"/>
</dbReference>
<dbReference type="PANTHER" id="PTHR35787:SF1">
    <property type="entry name" value="GLYCEROL UPTAKE OPERON ANTITERMINATOR REGULATORY PROTEIN"/>
    <property type="match status" value="1"/>
</dbReference>
<dbReference type="Proteomes" id="UP001178288">
    <property type="component" value="Chromosome"/>
</dbReference>
<dbReference type="PANTHER" id="PTHR35787">
    <property type="entry name" value="GLYCEROL UPTAKE OPERON ANTITERMINATOR REGULATORY PROTEIN"/>
    <property type="match status" value="1"/>
</dbReference>
<evidence type="ECO:0000313" key="2">
    <source>
        <dbReference type="EMBL" id="WHY86942.1"/>
    </source>
</evidence>
<evidence type="ECO:0000256" key="1">
    <source>
        <dbReference type="PIRNR" id="PIRNR016897"/>
    </source>
</evidence>
<dbReference type="GO" id="GO:0003723">
    <property type="term" value="F:RNA binding"/>
    <property type="evidence" value="ECO:0007669"/>
    <property type="project" value="UniProtKB-KW"/>
</dbReference>
<comment type="function">
    <text evidence="1">Regulates expression of the glpD operon. In the presence of glycerol 3-phosphate (G3P) causes antitermination of transcription of glpD at the inverted repeat of the leader region to enhance its transcription. Binds and stabilizes glpD leader mRNA.</text>
</comment>
<dbReference type="Pfam" id="PF04309">
    <property type="entry name" value="G3P_antiterm"/>
    <property type="match status" value="1"/>
</dbReference>
<dbReference type="InterPro" id="IPR006699">
    <property type="entry name" value="GlpP"/>
</dbReference>
<keyword evidence="1" id="KW-0804">Transcription</keyword>
<name>A0AA95MP94_9BACI</name>
<dbReference type="Gene3D" id="3.20.20.70">
    <property type="entry name" value="Aldolase class I"/>
    <property type="match status" value="1"/>
</dbReference>
<keyword evidence="1" id="KW-0694">RNA-binding</keyword>
<gene>
    <name evidence="2" type="ORF">QNH39_03485</name>
</gene>
<keyword evidence="3" id="KW-1185">Reference proteome</keyword>
<keyword evidence="1" id="KW-0319">Glycerol metabolism</keyword>
<dbReference type="KEGG" id="nnv:QNH39_03485"/>
<accession>A0AA95MP94</accession>
<dbReference type="GO" id="GO:0045893">
    <property type="term" value="P:positive regulation of DNA-templated transcription"/>
    <property type="evidence" value="ECO:0007669"/>
    <property type="project" value="TreeGrafter"/>
</dbReference>
<dbReference type="SUPFAM" id="SSF110391">
    <property type="entry name" value="GlpP-like"/>
    <property type="match status" value="1"/>
</dbReference>
<evidence type="ECO:0000313" key="3">
    <source>
        <dbReference type="Proteomes" id="UP001178288"/>
    </source>
</evidence>
<dbReference type="PIRSF" id="PIRSF016897">
    <property type="entry name" value="GlpP"/>
    <property type="match status" value="1"/>
</dbReference>
<dbReference type="RefSeq" id="WP_066082676.1">
    <property type="nucleotide sequence ID" value="NZ_CP126114.1"/>
</dbReference>
<keyword evidence="1" id="KW-0805">Transcription regulation</keyword>
<reference evidence="2" key="1">
    <citation type="submission" date="2023-05" db="EMBL/GenBank/DDBJ databases">
        <title>Comparative genomics of Bacillaceae isolates and their secondary metabolite potential.</title>
        <authorList>
            <person name="Song L."/>
            <person name="Nielsen L.J."/>
            <person name="Mohite O."/>
            <person name="Xu X."/>
            <person name="Weber T."/>
            <person name="Kovacs A.T."/>
        </authorList>
    </citation>
    <scope>NUCLEOTIDE SEQUENCE</scope>
    <source>
        <strain evidence="2">XLM17</strain>
    </source>
</reference>
<proteinExistence type="predicted"/>